<evidence type="ECO:0000259" key="1">
    <source>
        <dbReference type="Pfam" id="PF03235"/>
    </source>
</evidence>
<dbReference type="RefSeq" id="WP_033509306.1">
    <property type="nucleotide sequence ID" value="NZ_JDTM01000005.1"/>
</dbReference>
<dbReference type="EMBL" id="JGZM01000004">
    <property type="protein sequence ID" value="KFI87677.1"/>
    <property type="molecule type" value="Genomic_DNA"/>
</dbReference>
<dbReference type="Pfam" id="PF18899">
    <property type="entry name" value="DUF5655"/>
    <property type="match status" value="1"/>
</dbReference>
<evidence type="ECO:0000313" key="5">
    <source>
        <dbReference type="Proteomes" id="UP000029040"/>
    </source>
</evidence>
<evidence type="ECO:0008006" key="6">
    <source>
        <dbReference type="Google" id="ProtNLM"/>
    </source>
</evidence>
<organism evidence="4 5">
    <name type="scientific">Bifidobacterium pullorum subsp. saeculare DSM 6531 = LMG 14934</name>
    <dbReference type="NCBI Taxonomy" id="1437611"/>
    <lineage>
        <taxon>Bacteria</taxon>
        <taxon>Bacillati</taxon>
        <taxon>Actinomycetota</taxon>
        <taxon>Actinomycetes</taxon>
        <taxon>Bifidobacteriales</taxon>
        <taxon>Bifidobacteriaceae</taxon>
        <taxon>Bifidobacterium</taxon>
    </lineage>
</organism>
<feature type="domain" description="GmrSD restriction endonucleases C-terminal" evidence="2">
    <location>
        <begin position="423"/>
        <end position="557"/>
    </location>
</feature>
<dbReference type="InterPro" id="IPR004919">
    <property type="entry name" value="GmrSD_N"/>
</dbReference>
<feature type="domain" description="DUF5655" evidence="3">
    <location>
        <begin position="605"/>
        <end position="707"/>
    </location>
</feature>
<protein>
    <recommendedName>
        <fullName evidence="6">DUF262 domain-containing protein</fullName>
    </recommendedName>
</protein>
<accession>A0A087CWM7</accession>
<gene>
    <name evidence="4" type="ORF">BSAE_0853</name>
</gene>
<name>A0A087CWM7_9BIFI</name>
<dbReference type="InterPro" id="IPR043714">
    <property type="entry name" value="DUF5655"/>
</dbReference>
<dbReference type="Pfam" id="PF07510">
    <property type="entry name" value="GmrSD_C"/>
    <property type="match status" value="1"/>
</dbReference>
<dbReference type="Proteomes" id="UP000029040">
    <property type="component" value="Unassembled WGS sequence"/>
</dbReference>
<evidence type="ECO:0000313" key="4">
    <source>
        <dbReference type="EMBL" id="KFI87677.1"/>
    </source>
</evidence>
<dbReference type="PANTHER" id="PTHR35149">
    <property type="entry name" value="SLL5132 PROTEIN"/>
    <property type="match status" value="1"/>
</dbReference>
<dbReference type="InterPro" id="IPR011089">
    <property type="entry name" value="GmrSD_C"/>
</dbReference>
<comment type="caution">
    <text evidence="4">The sequence shown here is derived from an EMBL/GenBank/DDBJ whole genome shotgun (WGS) entry which is preliminary data.</text>
</comment>
<sequence length="711" mass="82739">MKADDANLLELLHKSRQFVVPIYQRLYSWGEPECAQLWKDILRAGSVDGPAEHFTGSIVYVEKAEGSITNQQPNLIIDGQQRVTTVTLLLTALAERLSRVPEGDWLMAYDGFKPDKIRAWYLMDPFEEGEGKYKLLLSQRDRETLISIVNGVDPDPANASPRLVENYGFFRDRLNDPACDLTVVCRGLDRLKVVDIRLTRGLDNPQLVFESMNSTGKKLSQTDLIRNYVLMDLPNDEQENLYMLHWRPMEQLFGNMDEQRFDEFMRDYLTMCTRDIPRLDRIYDAFRDYADDWRTRGHSVRDLVVDLHEKSDWFASVALGRETEPRLHVLFDELRDLQATVSRPMLLECYGDYKDGLIDSTAMARIVELVISYVFRRAVCMIPTNSLNKTFATFTSGLGKDPGHYLEDIEVKFALMENYRRFPSDEEFIQALEHNDLYHFKRRMYLFDKLENNGAKERAQVTNYTIEHIMPQNPELSENWRDVLGPDWRNVQKTWLHTLGNLTLTGYNSEMSDHDFGDKRDGAKGFRFSPLRLNEGLGQLDCWNEEEIKRRGERLARRAVAIWRAPQPSTDAIDRYHSEHGKNTKSQQTGYTIENDHPELVDGPLSELFHRIDGTIRSWDPHIERRPVKLYVGYHHNQMFVSVIPRRGRLVIGLVMPYEHLRDERNLAEYKAVQGWGGTRTEVTLYPDSSEDDINYVLGLARQSYEDQLDE</sequence>
<reference evidence="4 5" key="1">
    <citation type="submission" date="2014-03" db="EMBL/GenBank/DDBJ databases">
        <title>Genomics of Bifidobacteria.</title>
        <authorList>
            <person name="Ventura M."/>
            <person name="Milani C."/>
            <person name="Lugli G.A."/>
        </authorList>
    </citation>
    <scope>NUCLEOTIDE SEQUENCE [LARGE SCALE GENOMIC DNA]</scope>
    <source>
        <strain evidence="4 5">LMG 14934</strain>
    </source>
</reference>
<evidence type="ECO:0000259" key="3">
    <source>
        <dbReference type="Pfam" id="PF18899"/>
    </source>
</evidence>
<feature type="domain" description="GmrSD restriction endonucleases N-terminal" evidence="1">
    <location>
        <begin position="9"/>
        <end position="229"/>
    </location>
</feature>
<dbReference type="PANTHER" id="PTHR35149:SF2">
    <property type="entry name" value="DUF262 DOMAIN-CONTAINING PROTEIN"/>
    <property type="match status" value="1"/>
</dbReference>
<evidence type="ECO:0000259" key="2">
    <source>
        <dbReference type="Pfam" id="PF07510"/>
    </source>
</evidence>
<proteinExistence type="predicted"/>
<dbReference type="Pfam" id="PF03235">
    <property type="entry name" value="GmrSD_N"/>
    <property type="match status" value="1"/>
</dbReference>
<dbReference type="AlphaFoldDB" id="A0A087CWM7"/>